<keyword evidence="2" id="KW-1185">Reference proteome</keyword>
<dbReference type="EMBL" id="LN554846">
    <property type="protein sequence ID" value="CED72191.1"/>
    <property type="molecule type" value="Genomic_DNA"/>
</dbReference>
<evidence type="ECO:0000313" key="2">
    <source>
        <dbReference type="Proteomes" id="UP000032427"/>
    </source>
</evidence>
<dbReference type="HOGENOM" id="CLU_010686_10_3_6"/>
<organism evidence="1 2">
    <name type="scientific">Aliivibrio wodanis</name>
    <dbReference type="NCBI Taxonomy" id="80852"/>
    <lineage>
        <taxon>Bacteria</taxon>
        <taxon>Pseudomonadati</taxon>
        <taxon>Pseudomonadota</taxon>
        <taxon>Gammaproteobacteria</taxon>
        <taxon>Vibrionales</taxon>
        <taxon>Vibrionaceae</taxon>
        <taxon>Aliivibrio</taxon>
    </lineage>
</organism>
<dbReference type="STRING" id="80852.AWOD_I_2128"/>
<dbReference type="PATRIC" id="fig|80852.17.peg.2203"/>
<accession>A0A090IMR3</accession>
<dbReference type="KEGG" id="awd:AWOD_I_2128"/>
<dbReference type="Proteomes" id="UP000032427">
    <property type="component" value="Chromosome 1"/>
</dbReference>
<protein>
    <submittedName>
        <fullName evidence="1">Putative resolvase</fullName>
    </submittedName>
</protein>
<dbReference type="AlphaFoldDB" id="A0A090IMR3"/>
<gene>
    <name evidence="1" type="ORF">AWOD_I_2128</name>
</gene>
<reference evidence="2" key="1">
    <citation type="submission" date="2014-09" db="EMBL/GenBank/DDBJ databases">
        <authorList>
            <person name="Hjerde E."/>
        </authorList>
    </citation>
    <scope>NUCLEOTIDE SEQUENCE [LARGE SCALE GENOMIC DNA]</scope>
    <source>
        <strain evidence="2">06/09/139</strain>
    </source>
</reference>
<name>A0A090IMR3_9GAMM</name>
<proteinExistence type="predicted"/>
<sequence>MTYQSLQIKIDATTSVIQQAFILDLGAAMAREHYETRRYRQKQGIEKAKANGAYKGQKVDTVLYENIKTMLTGGMNYTAIQNALGCSRSTIARVKIINNKQANND</sequence>
<dbReference type="Gene3D" id="1.10.10.60">
    <property type="entry name" value="Homeodomain-like"/>
    <property type="match status" value="1"/>
</dbReference>
<evidence type="ECO:0000313" key="1">
    <source>
        <dbReference type="EMBL" id="CED72191.1"/>
    </source>
</evidence>